<dbReference type="PANTHER" id="PTHR10509:SF14">
    <property type="entry name" value="CAFFEOYL-COA O-METHYLTRANSFERASE 3-RELATED"/>
    <property type="match status" value="1"/>
</dbReference>
<sequence>MYEPAFQELNDAAKLCDEKEVDPEVKGKIEKALSLLMAREKYCDDVSSKPSEALATLQSSTLTYPFKQAYEEGKTVWNLSPRMMSGSLEGLFLQSIVSMSKAKRVLEVGMFTGYAALACAEVLPENGEVVTCEIDPFLETLAKSFFEKSPHGKKINVKVGPAKDTLEALADEQQQFDVVFIDADKKGYIDYFKTVVDRDMLTPGGTVVLDNAFLHGQAYQPESTNENGLAIRMTNEYINSRADLFKVLVPIRDGALVVRRMADMFVS</sequence>
<dbReference type="SUPFAM" id="SSF53335">
    <property type="entry name" value="S-adenosyl-L-methionine-dependent methyltransferases"/>
    <property type="match status" value="1"/>
</dbReference>
<evidence type="ECO:0000256" key="3">
    <source>
        <dbReference type="ARBA" id="ARBA00022691"/>
    </source>
</evidence>
<dbReference type="InterPro" id="IPR029063">
    <property type="entry name" value="SAM-dependent_MTases_sf"/>
</dbReference>
<evidence type="ECO:0000313" key="5">
    <source>
        <dbReference type="EMBL" id="WAQ94910.1"/>
    </source>
</evidence>
<organism evidence="5 6">
    <name type="scientific">Mya arenaria</name>
    <name type="common">Soft-shell clam</name>
    <dbReference type="NCBI Taxonomy" id="6604"/>
    <lineage>
        <taxon>Eukaryota</taxon>
        <taxon>Metazoa</taxon>
        <taxon>Spiralia</taxon>
        <taxon>Lophotrochozoa</taxon>
        <taxon>Mollusca</taxon>
        <taxon>Bivalvia</taxon>
        <taxon>Autobranchia</taxon>
        <taxon>Heteroconchia</taxon>
        <taxon>Euheterodonta</taxon>
        <taxon>Imparidentia</taxon>
        <taxon>Neoheterodontei</taxon>
        <taxon>Myida</taxon>
        <taxon>Myoidea</taxon>
        <taxon>Myidae</taxon>
        <taxon>Mya</taxon>
    </lineage>
</organism>
<dbReference type="EMBL" id="CP111012">
    <property type="protein sequence ID" value="WAQ94910.1"/>
    <property type="molecule type" value="Genomic_DNA"/>
</dbReference>
<dbReference type="Gene3D" id="3.40.50.150">
    <property type="entry name" value="Vaccinia Virus protein VP39"/>
    <property type="match status" value="1"/>
</dbReference>
<dbReference type="CDD" id="cd02440">
    <property type="entry name" value="AdoMet_MTases"/>
    <property type="match status" value="1"/>
</dbReference>
<proteinExistence type="inferred from homology"/>
<reference evidence="5" key="1">
    <citation type="submission" date="2022-11" db="EMBL/GenBank/DDBJ databases">
        <title>Centuries of genome instability and evolution in soft-shell clam transmissible cancer (bioRxiv).</title>
        <authorList>
            <person name="Hart S.F.M."/>
            <person name="Yonemitsu M.A."/>
            <person name="Giersch R.M."/>
            <person name="Beal B.F."/>
            <person name="Arriagada G."/>
            <person name="Davis B.W."/>
            <person name="Ostrander E.A."/>
            <person name="Goff S.P."/>
            <person name="Metzger M.J."/>
        </authorList>
    </citation>
    <scope>NUCLEOTIDE SEQUENCE</scope>
    <source>
        <strain evidence="5">MELC-2E11</strain>
        <tissue evidence="5">Siphon/mantle</tissue>
    </source>
</reference>
<dbReference type="Proteomes" id="UP001164746">
    <property type="component" value="Chromosome 1"/>
</dbReference>
<keyword evidence="1" id="KW-0489">Methyltransferase</keyword>
<dbReference type="PROSITE" id="PS51682">
    <property type="entry name" value="SAM_OMT_I"/>
    <property type="match status" value="1"/>
</dbReference>
<dbReference type="PANTHER" id="PTHR10509">
    <property type="entry name" value="O-METHYLTRANSFERASE-RELATED"/>
    <property type="match status" value="1"/>
</dbReference>
<dbReference type="Pfam" id="PF01596">
    <property type="entry name" value="Methyltransf_3"/>
    <property type="match status" value="1"/>
</dbReference>
<name>A0ABY7DIR2_MYAAR</name>
<evidence type="ECO:0000256" key="4">
    <source>
        <dbReference type="ARBA" id="ARBA00023453"/>
    </source>
</evidence>
<protein>
    <submittedName>
        <fullName evidence="5">MDMC-like protein</fullName>
    </submittedName>
</protein>
<dbReference type="InterPro" id="IPR050362">
    <property type="entry name" value="Cation-dep_OMT"/>
</dbReference>
<comment type="similarity">
    <text evidence="4">Belongs to the class I-like SAM-binding methyltransferase superfamily. Cation-dependent O-methyltransferase family.</text>
</comment>
<keyword evidence="6" id="KW-1185">Reference proteome</keyword>
<evidence type="ECO:0000256" key="2">
    <source>
        <dbReference type="ARBA" id="ARBA00022679"/>
    </source>
</evidence>
<gene>
    <name evidence="5" type="ORF">MAR_007381</name>
</gene>
<accession>A0ABY7DIR2</accession>
<dbReference type="InterPro" id="IPR002935">
    <property type="entry name" value="SAM_O-MeTrfase"/>
</dbReference>
<keyword evidence="3" id="KW-0949">S-adenosyl-L-methionine</keyword>
<keyword evidence="2" id="KW-0808">Transferase</keyword>
<evidence type="ECO:0000256" key="1">
    <source>
        <dbReference type="ARBA" id="ARBA00022603"/>
    </source>
</evidence>
<evidence type="ECO:0000313" key="6">
    <source>
        <dbReference type="Proteomes" id="UP001164746"/>
    </source>
</evidence>